<dbReference type="Pfam" id="PF06996">
    <property type="entry name" value="T6SS_TssG"/>
    <property type="match status" value="1"/>
</dbReference>
<dbReference type="PANTHER" id="PTHR35564">
    <property type="match status" value="1"/>
</dbReference>
<dbReference type="EMBL" id="JAQOMS010000002">
    <property type="protein sequence ID" value="MDC2890180.1"/>
    <property type="molecule type" value="Genomic_DNA"/>
</dbReference>
<reference evidence="1 2" key="1">
    <citation type="submission" date="2023-01" db="EMBL/GenBank/DDBJ databases">
        <title>Psychrosphaera sp. nov., isolated from marine algae.</title>
        <authorList>
            <person name="Bayburt H."/>
            <person name="Choi B.J."/>
            <person name="Kim J.M."/>
            <person name="Choi D.G."/>
            <person name="Jeon C.O."/>
        </authorList>
    </citation>
    <scope>NUCLEOTIDE SEQUENCE [LARGE SCALE GENOMIC DNA]</scope>
    <source>
        <strain evidence="1 2">G1-22</strain>
    </source>
</reference>
<dbReference type="NCBIfam" id="TIGR03347">
    <property type="entry name" value="VI_chp_1"/>
    <property type="match status" value="1"/>
</dbReference>
<evidence type="ECO:0000313" key="1">
    <source>
        <dbReference type="EMBL" id="MDC2890180.1"/>
    </source>
</evidence>
<proteinExistence type="predicted"/>
<name>A0ABT5FGV3_9GAMM</name>
<comment type="caution">
    <text evidence="1">The sequence shown here is derived from an EMBL/GenBank/DDBJ whole genome shotgun (WGS) entry which is preliminary data.</text>
</comment>
<protein>
    <submittedName>
        <fullName evidence="1">Type VI secretion system baseplate subunit TssG</fullName>
    </submittedName>
</protein>
<dbReference type="RefSeq" id="WP_272182632.1">
    <property type="nucleotide sequence ID" value="NZ_JAQOMS010000002.1"/>
</dbReference>
<sequence>MRVRPALSMQISRSEIVSVTKNSYGEFEVVTNILGLYGSSSPLPSFYTEELLQFEQEEQTTARQFLDIVHQRLYQLFALAQKKYNSVSQVVEFQKRDFSQLLHHLIGTSDISLQQKLITPDMLLKFSGLLASKQRSAQGLKSLLETYLAELKVDVSVEQYVERQVIVPLQHLSSLGVNSCELGCSALVGDKVIDNSSKIIIHLGPLSQGTFEQLVNNKNRWQAFIALVKTYIDRPLEVDIKIGLITKAAKGIRLGEKQWGQLGYDTWLLQEQDHTDGKKDGVEDVLVTTLNLL</sequence>
<accession>A0ABT5FGV3</accession>
<keyword evidence="2" id="KW-1185">Reference proteome</keyword>
<organism evidence="1 2">
    <name type="scientific">Psychrosphaera algicola</name>
    <dbReference type="NCBI Taxonomy" id="3023714"/>
    <lineage>
        <taxon>Bacteria</taxon>
        <taxon>Pseudomonadati</taxon>
        <taxon>Pseudomonadota</taxon>
        <taxon>Gammaproteobacteria</taxon>
        <taxon>Alteromonadales</taxon>
        <taxon>Pseudoalteromonadaceae</taxon>
        <taxon>Psychrosphaera</taxon>
    </lineage>
</organism>
<dbReference type="Proteomes" id="UP001528411">
    <property type="component" value="Unassembled WGS sequence"/>
</dbReference>
<dbReference type="PANTHER" id="PTHR35564:SF3">
    <property type="entry name" value="TYPE VI SECRETION SYSTEM BASEPLATE SUBUNIT TSSG"/>
    <property type="match status" value="1"/>
</dbReference>
<dbReference type="InterPro" id="IPR010732">
    <property type="entry name" value="T6SS_TssG-like"/>
</dbReference>
<gene>
    <name evidence="1" type="primary">tssG</name>
    <name evidence="1" type="ORF">PN838_17220</name>
</gene>
<evidence type="ECO:0000313" key="2">
    <source>
        <dbReference type="Proteomes" id="UP001528411"/>
    </source>
</evidence>